<organism evidence="2 3">
    <name type="scientific">Hydra vulgaris</name>
    <name type="common">Hydra</name>
    <name type="synonym">Hydra attenuata</name>
    <dbReference type="NCBI Taxonomy" id="6087"/>
    <lineage>
        <taxon>Eukaryota</taxon>
        <taxon>Metazoa</taxon>
        <taxon>Cnidaria</taxon>
        <taxon>Hydrozoa</taxon>
        <taxon>Hydroidolina</taxon>
        <taxon>Anthoathecata</taxon>
        <taxon>Aplanulata</taxon>
        <taxon>Hydridae</taxon>
        <taxon>Hydra</taxon>
    </lineage>
</organism>
<dbReference type="GeneID" id="105847611"/>
<evidence type="ECO:0000313" key="3">
    <source>
        <dbReference type="RefSeq" id="XP_065652089.1"/>
    </source>
</evidence>
<sequence>MDLKSFEAFKGNSIIKASSSFQNRNAVSSQGFSSCKPNIYNFDALWKGSVSNLMSSENITEDLIKESIKELENAMQESRRMLIDRDEEIAKLRLYIKNNDINEDDNYEKLADELKKSQETVALLECQIKELEQKNKTSITNIKTSITQEQKLKNLKNNIFECTCGCGFECKALIDLFEAKQTLQKTKEKYDILKRKVREFRKQAEINHKNALRLSAPPEEKTGCFIQ</sequence>
<evidence type="ECO:0000256" key="1">
    <source>
        <dbReference type="SAM" id="Coils"/>
    </source>
</evidence>
<keyword evidence="1" id="KW-0175">Coiled coil</keyword>
<proteinExistence type="predicted"/>
<accession>A0ABM4BSG2</accession>
<feature type="coiled-coil region" evidence="1">
    <location>
        <begin position="176"/>
        <end position="203"/>
    </location>
</feature>
<feature type="coiled-coil region" evidence="1">
    <location>
        <begin position="61"/>
        <end position="141"/>
    </location>
</feature>
<name>A0ABM4BSG2_HYDVU</name>
<gene>
    <name evidence="3" type="primary">LOC105847611</name>
</gene>
<protein>
    <submittedName>
        <fullName evidence="3">Uncharacterized protein LOC105847611</fullName>
    </submittedName>
</protein>
<dbReference type="PROSITE" id="PS51257">
    <property type="entry name" value="PROKAR_LIPOPROTEIN"/>
    <property type="match status" value="1"/>
</dbReference>
<keyword evidence="2" id="KW-1185">Reference proteome</keyword>
<evidence type="ECO:0000313" key="2">
    <source>
        <dbReference type="Proteomes" id="UP001652625"/>
    </source>
</evidence>
<dbReference type="RefSeq" id="XP_065652089.1">
    <property type="nucleotide sequence ID" value="XM_065796017.1"/>
</dbReference>
<dbReference type="Proteomes" id="UP001652625">
    <property type="component" value="Chromosome 04"/>
</dbReference>
<reference evidence="3" key="1">
    <citation type="submission" date="2025-08" db="UniProtKB">
        <authorList>
            <consortium name="RefSeq"/>
        </authorList>
    </citation>
    <scope>IDENTIFICATION</scope>
</reference>